<dbReference type="KEGG" id="palk:PSAKL28_08050"/>
<proteinExistence type="predicted"/>
<name>A0A077F3J4_9PSED</name>
<dbReference type="Proteomes" id="UP000028931">
    <property type="component" value="Chromosome"/>
</dbReference>
<dbReference type="AlphaFoldDB" id="A0A077F3J4"/>
<evidence type="ECO:0000256" key="1">
    <source>
        <dbReference type="SAM" id="Phobius"/>
    </source>
</evidence>
<feature type="transmembrane region" description="Helical" evidence="1">
    <location>
        <begin position="118"/>
        <end position="140"/>
    </location>
</feature>
<organism evidence="2 3">
    <name type="scientific">Pseudomonas alkylphenolica</name>
    <dbReference type="NCBI Taxonomy" id="237609"/>
    <lineage>
        <taxon>Bacteria</taxon>
        <taxon>Pseudomonadati</taxon>
        <taxon>Pseudomonadota</taxon>
        <taxon>Gammaproteobacteria</taxon>
        <taxon>Pseudomonadales</taxon>
        <taxon>Pseudomonadaceae</taxon>
        <taxon>Pseudomonas</taxon>
    </lineage>
</organism>
<keyword evidence="1" id="KW-0812">Transmembrane</keyword>
<dbReference type="InterPro" id="IPR051082">
    <property type="entry name" value="Pentapeptide-BTB/POZ_domain"/>
</dbReference>
<dbReference type="Gene3D" id="2.160.20.80">
    <property type="entry name" value="E3 ubiquitin-protein ligase SopA"/>
    <property type="match status" value="1"/>
</dbReference>
<feature type="transmembrane region" description="Helical" evidence="1">
    <location>
        <begin position="78"/>
        <end position="98"/>
    </location>
</feature>
<dbReference type="PANTHER" id="PTHR14136">
    <property type="entry name" value="BTB_POZ DOMAIN-CONTAINING PROTEIN KCTD9"/>
    <property type="match status" value="1"/>
</dbReference>
<gene>
    <name evidence="2" type="ORF">PSAKL28_08050</name>
</gene>
<dbReference type="InterPro" id="IPR001646">
    <property type="entry name" value="5peptide_repeat"/>
</dbReference>
<dbReference type="eggNOG" id="COG1357">
    <property type="taxonomic scope" value="Bacteria"/>
</dbReference>
<dbReference type="Pfam" id="PF13599">
    <property type="entry name" value="Pentapeptide_4"/>
    <property type="match status" value="1"/>
</dbReference>
<evidence type="ECO:0000313" key="3">
    <source>
        <dbReference type="Proteomes" id="UP000028931"/>
    </source>
</evidence>
<keyword evidence="1" id="KW-0472">Membrane</keyword>
<accession>A0A077F3J4</accession>
<dbReference type="SUPFAM" id="SSF141571">
    <property type="entry name" value="Pentapeptide repeat-like"/>
    <property type="match status" value="1"/>
</dbReference>
<keyword evidence="1" id="KW-1133">Transmembrane helix</keyword>
<evidence type="ECO:0000313" key="2">
    <source>
        <dbReference type="EMBL" id="AIL60037.1"/>
    </source>
</evidence>
<protein>
    <submittedName>
        <fullName evidence="2">Pentapeptide repeat-containing protein</fullName>
    </submittedName>
</protein>
<sequence length="350" mass="39390">MGATDAQQRIKFVCHRRCRYIYCSNQMTYLKLHKFWILPRTKLGWLSFGCADRLRDNKYEFLLGVILSIFDSQIKTSITIITIGLIVIFGITACWDAISSNVLPDTTLGLYSRGFWENYLVELHGMVLELAVVGGLILWLDSRRTGRSEIKRQLEDLSDYALLDAPEINLKKIGILKRLNDARVTNFNVANLSVFGMLLNNFEARNGKLIGLKVEQGVLKNVLFDGVMMRSSNFEGCEIKNSRFVGSNLLKSKFKGAVCRGASFERTILERCDFTDCDLQSANFKGADMRGVKFDGANLKQCSLMGAKNLDLNALAKASCLDYVAISDAELKILIGLRNDMKYQKSKGRP</sequence>
<dbReference type="HOGENOM" id="CLU_791934_0_0_6"/>
<reference evidence="2 3" key="1">
    <citation type="submission" date="2014-07" db="EMBL/GenBank/DDBJ databases">
        <authorList>
            <person name="Lee K."/>
            <person name="Lim J.Y."/>
            <person name="Hwang I."/>
        </authorList>
    </citation>
    <scope>NUCLEOTIDE SEQUENCE [LARGE SCALE GENOMIC DNA]</scope>
    <source>
        <strain evidence="2 3">KL28</strain>
    </source>
</reference>
<dbReference type="EMBL" id="CP009048">
    <property type="protein sequence ID" value="AIL60037.1"/>
    <property type="molecule type" value="Genomic_DNA"/>
</dbReference>
<dbReference type="PANTHER" id="PTHR14136:SF17">
    <property type="entry name" value="BTB_POZ DOMAIN-CONTAINING PROTEIN KCTD9"/>
    <property type="match status" value="1"/>
</dbReference>